<dbReference type="Pfam" id="PF20703">
    <property type="entry name" value="nSTAND1"/>
    <property type="match status" value="1"/>
</dbReference>
<dbReference type="PROSITE" id="PS00678">
    <property type="entry name" value="WD_REPEATS_1"/>
    <property type="match status" value="1"/>
</dbReference>
<feature type="repeat" description="WD" evidence="3">
    <location>
        <begin position="652"/>
        <end position="682"/>
    </location>
</feature>
<feature type="repeat" description="WD" evidence="3">
    <location>
        <begin position="1064"/>
        <end position="1087"/>
    </location>
</feature>
<dbReference type="SUPFAM" id="SSF47413">
    <property type="entry name" value="lambda repressor-like DNA-binding domains"/>
    <property type="match status" value="1"/>
</dbReference>
<feature type="repeat" description="WD" evidence="3">
    <location>
        <begin position="919"/>
        <end position="944"/>
    </location>
</feature>
<protein>
    <submittedName>
        <fullName evidence="5">Helix-turn-helix domain-containing protein</fullName>
    </submittedName>
</protein>
<dbReference type="SUPFAM" id="SSF50978">
    <property type="entry name" value="WD40 repeat-like"/>
    <property type="match status" value="2"/>
</dbReference>
<keyword evidence="2" id="KW-0677">Repeat</keyword>
<dbReference type="PROSITE" id="PS50294">
    <property type="entry name" value="WD_REPEATS_REGION"/>
    <property type="match status" value="3"/>
</dbReference>
<dbReference type="InterPro" id="IPR027417">
    <property type="entry name" value="P-loop_NTPase"/>
</dbReference>
<dbReference type="InterPro" id="IPR001387">
    <property type="entry name" value="Cro/C1-type_HTH"/>
</dbReference>
<dbReference type="Gene3D" id="3.40.50.300">
    <property type="entry name" value="P-loop containing nucleotide triphosphate hydrolases"/>
    <property type="match status" value="1"/>
</dbReference>
<dbReference type="Proteomes" id="UP001612915">
    <property type="component" value="Unassembled WGS sequence"/>
</dbReference>
<evidence type="ECO:0000256" key="2">
    <source>
        <dbReference type="ARBA" id="ARBA00022737"/>
    </source>
</evidence>
<dbReference type="SUPFAM" id="SSF52540">
    <property type="entry name" value="P-loop containing nucleoside triphosphate hydrolases"/>
    <property type="match status" value="1"/>
</dbReference>
<sequence length="1306" mass="137873">MSTPNEQGRRGSARTIVSRTEFAARLTDLRETGGLSVREVARRSGIATSTLGGWFSGRHVPPLTMPEAFRALLVALEVTEPAEQEEWVEALRRVRRAPGPRPSSADLVGPYRGLAAYEPDDAEWFFGREDLVAQLRGRVDAGGVTVVVGVSGAGKSSVLRAGLVAQLRADGVPFALLTPGEHPLENLERALGPGARVLVVDQFEELFTLTTDEEERQAFLARLETVDGPVVLGLRADFYARVLAYPWLQRAAQAGQLVVGPMTEAQLRRAVLGPATKAGVEVEPALLEVLVRDLPPEPAALPLLSHALLAMWSRSGHGDQRLEHYRAVGGVTHAIAVTADEVFDALDEEHREIARRMFLRLVTVPEEGAATRRRAALSELDQLGDDEGPAAVRERFVTARLVTAGDGTLELAHEALVSEWPRLAGWIAADRDGLRQQRVLTEAAQEWERAGRDPELLARGGRLELAAALVEERTPTRLERDFVDASVARRDSEARVARRGTLRLRRLAIALAVTLVATSALAGYAFHLRDTTAVERDAALSRQLALEARQVGGSDGTLASLLSLAAYRISPTRQAYSQLLDSAAQPRSTRLVGDQVAMQGLAVHRLDDGGLLVAGFGEKGSGRLWHLDDDRRVLGVTPLPSGDPEGVRYAAAFSPDARWLAVAGSGGTVQLWDMGDPDRPRTRVTLRVPKPDGAAADAPAPTVFALAWDVKGAFLAAGDSGGGVNVWSSAGFARRATDGPSAGGATGDLDEGRHRLSAAEGEVHAVAFSPGGYGLFAGYALPADASGAASGAVFRWPVQPENPVTAERFGPPRRLSGDFDAVLGLAVSPDARHVAATTRGGKVVRWTMHDARADSEGKPLDGPATWVNGAAYSPYDPNGPRGHGPLLAAAGSDSKIWLWNTTFEGGAAPFGTLTLPSPVTAVAFADDRTLVSASTDGVARVWDVPTPSPAGLSQTVFGTAWTAGLPDAVGPAGAPRLAAGGRNQVGIWDVSDPRRPWPLVAAQSDPDPARRFTGAIAWRPDGRVLASGNDGGGVRLYDTGEAAGLLDQLVPLPSLDGTSLVEWLAFRPDGKVLVQVGDDGVVRLWNLTDVEHPVQYSVAGPAVNGGALGAAFSRDGRLLAVCGLNGVVRLWDVQDPGHPKLLSDALPGPTTTVVSVQFSPDGRTLAAAGYDRVVHQWDVSDPAHVRPLGKPLSGPTNIVYALAYSPDGHTLAAGSNDGTVWWWDVTRPARAVARATLTGGPSSVFSIGFSPDGAYLSAGGLDGRVTTWPTDADAVARTVCASAGTPLSSTEWAQYAPGTPYEAPCG</sequence>
<dbReference type="PROSITE" id="PS50943">
    <property type="entry name" value="HTH_CROC1"/>
    <property type="match status" value="1"/>
</dbReference>
<comment type="caution">
    <text evidence="5">The sequence shown here is derived from an EMBL/GenBank/DDBJ whole genome shotgun (WGS) entry which is preliminary data.</text>
</comment>
<evidence type="ECO:0000256" key="1">
    <source>
        <dbReference type="ARBA" id="ARBA00022574"/>
    </source>
</evidence>
<dbReference type="Gene3D" id="1.10.260.40">
    <property type="entry name" value="lambda repressor-like DNA-binding domains"/>
    <property type="match status" value="1"/>
</dbReference>
<dbReference type="PROSITE" id="PS50082">
    <property type="entry name" value="WD_REPEATS_2"/>
    <property type="match status" value="6"/>
</dbReference>
<keyword evidence="6" id="KW-1185">Reference proteome</keyword>
<feature type="repeat" description="WD" evidence="3">
    <location>
        <begin position="1192"/>
        <end position="1233"/>
    </location>
</feature>
<evidence type="ECO:0000313" key="6">
    <source>
        <dbReference type="Proteomes" id="UP001612915"/>
    </source>
</evidence>
<evidence type="ECO:0000313" key="5">
    <source>
        <dbReference type="EMBL" id="MFI7589599.1"/>
    </source>
</evidence>
<evidence type="ECO:0000259" key="4">
    <source>
        <dbReference type="PROSITE" id="PS50943"/>
    </source>
</evidence>
<organism evidence="5 6">
    <name type="scientific">Spongisporangium articulatum</name>
    <dbReference type="NCBI Taxonomy" id="3362603"/>
    <lineage>
        <taxon>Bacteria</taxon>
        <taxon>Bacillati</taxon>
        <taxon>Actinomycetota</taxon>
        <taxon>Actinomycetes</taxon>
        <taxon>Kineosporiales</taxon>
        <taxon>Kineosporiaceae</taxon>
        <taxon>Spongisporangium</taxon>
    </lineage>
</organism>
<dbReference type="InterPro" id="IPR001680">
    <property type="entry name" value="WD40_rpt"/>
</dbReference>
<dbReference type="EMBL" id="JBITLV010000008">
    <property type="protein sequence ID" value="MFI7589599.1"/>
    <property type="molecule type" value="Genomic_DNA"/>
</dbReference>
<dbReference type="PANTHER" id="PTHR19879">
    <property type="entry name" value="TRANSCRIPTION INITIATION FACTOR TFIID"/>
    <property type="match status" value="1"/>
</dbReference>
<dbReference type="Pfam" id="PF13560">
    <property type="entry name" value="HTH_31"/>
    <property type="match status" value="1"/>
</dbReference>
<dbReference type="SUPFAM" id="SSF82171">
    <property type="entry name" value="DPP6 N-terminal domain-like"/>
    <property type="match status" value="1"/>
</dbReference>
<dbReference type="InterPro" id="IPR036322">
    <property type="entry name" value="WD40_repeat_dom_sf"/>
</dbReference>
<dbReference type="CDD" id="cd00200">
    <property type="entry name" value="WD40"/>
    <property type="match status" value="1"/>
</dbReference>
<feature type="repeat" description="WD" evidence="3">
    <location>
        <begin position="1146"/>
        <end position="1187"/>
    </location>
</feature>
<dbReference type="PANTHER" id="PTHR19879:SF9">
    <property type="entry name" value="TRANSCRIPTION INITIATION FACTOR TFIID SUBUNIT 5"/>
    <property type="match status" value="1"/>
</dbReference>
<reference evidence="5 6" key="1">
    <citation type="submission" date="2024-10" db="EMBL/GenBank/DDBJ databases">
        <title>The Natural Products Discovery Center: Release of the First 8490 Sequenced Strains for Exploring Actinobacteria Biosynthetic Diversity.</title>
        <authorList>
            <person name="Kalkreuter E."/>
            <person name="Kautsar S.A."/>
            <person name="Yang D."/>
            <person name="Bader C.D."/>
            <person name="Teijaro C.N."/>
            <person name="Fluegel L."/>
            <person name="Davis C.M."/>
            <person name="Simpson J.R."/>
            <person name="Lauterbach L."/>
            <person name="Steele A.D."/>
            <person name="Gui C."/>
            <person name="Meng S."/>
            <person name="Li G."/>
            <person name="Viehrig K."/>
            <person name="Ye F."/>
            <person name="Su P."/>
            <person name="Kiefer A.F."/>
            <person name="Nichols A."/>
            <person name="Cepeda A.J."/>
            <person name="Yan W."/>
            <person name="Fan B."/>
            <person name="Jiang Y."/>
            <person name="Adhikari A."/>
            <person name="Zheng C.-J."/>
            <person name="Schuster L."/>
            <person name="Cowan T.M."/>
            <person name="Smanski M.J."/>
            <person name="Chevrette M.G."/>
            <person name="De Carvalho L.P.S."/>
            <person name="Shen B."/>
        </authorList>
    </citation>
    <scope>NUCLEOTIDE SEQUENCE [LARGE SCALE GENOMIC DNA]</scope>
    <source>
        <strain evidence="5 6">NPDC049639</strain>
    </source>
</reference>
<evidence type="ECO:0000256" key="3">
    <source>
        <dbReference type="PROSITE-ProRule" id="PRU00221"/>
    </source>
</evidence>
<dbReference type="RefSeq" id="WP_398284203.1">
    <property type="nucleotide sequence ID" value="NZ_JBITLV010000008.1"/>
</dbReference>
<feature type="domain" description="HTH cro/C1-type" evidence="4">
    <location>
        <begin position="26"/>
        <end position="65"/>
    </location>
</feature>
<dbReference type="SMART" id="SM00530">
    <property type="entry name" value="HTH_XRE"/>
    <property type="match status" value="1"/>
</dbReference>
<feature type="repeat" description="WD" evidence="3">
    <location>
        <begin position="1237"/>
        <end position="1278"/>
    </location>
</feature>
<dbReference type="InterPro" id="IPR010982">
    <property type="entry name" value="Lambda_DNA-bd_dom_sf"/>
</dbReference>
<name>A0ABW8ATC0_9ACTN</name>
<dbReference type="Pfam" id="PF00400">
    <property type="entry name" value="WD40"/>
    <property type="match status" value="7"/>
</dbReference>
<dbReference type="CDD" id="cd00093">
    <property type="entry name" value="HTH_XRE"/>
    <property type="match status" value="1"/>
</dbReference>
<dbReference type="SMART" id="SM00320">
    <property type="entry name" value="WD40"/>
    <property type="match status" value="11"/>
</dbReference>
<dbReference type="InterPro" id="IPR019775">
    <property type="entry name" value="WD40_repeat_CS"/>
</dbReference>
<gene>
    <name evidence="5" type="ORF">ACIB24_21235</name>
</gene>
<proteinExistence type="predicted"/>
<dbReference type="InterPro" id="IPR015943">
    <property type="entry name" value="WD40/YVTN_repeat-like_dom_sf"/>
</dbReference>
<dbReference type="Gene3D" id="2.130.10.10">
    <property type="entry name" value="YVTN repeat-like/Quinoprotein amine dehydrogenase"/>
    <property type="match status" value="4"/>
</dbReference>
<dbReference type="InterPro" id="IPR049052">
    <property type="entry name" value="nSTAND1"/>
</dbReference>
<keyword evidence="1 3" id="KW-0853">WD repeat</keyword>
<accession>A0ABW8ATC0</accession>